<dbReference type="RefSeq" id="WP_317901034.1">
    <property type="nucleotide sequence ID" value="NZ_JAIRBC010000004.1"/>
</dbReference>
<dbReference type="PANTHER" id="PTHR10680">
    <property type="entry name" value="PEPTIDYL-GLYCINE ALPHA-AMIDATING MONOOXYGENASE"/>
    <property type="match status" value="1"/>
</dbReference>
<dbReference type="Gene3D" id="2.120.10.30">
    <property type="entry name" value="TolB, C-terminal domain"/>
    <property type="match status" value="1"/>
</dbReference>
<evidence type="ECO:0000256" key="1">
    <source>
        <dbReference type="ARBA" id="ARBA00022729"/>
    </source>
</evidence>
<keyword evidence="2" id="KW-0325">Glycoprotein</keyword>
<evidence type="ECO:0000313" key="4">
    <source>
        <dbReference type="Proteomes" id="UP001200642"/>
    </source>
</evidence>
<keyword evidence="4" id="KW-1185">Reference proteome</keyword>
<comment type="caution">
    <text evidence="3">The sequence shown here is derived from an EMBL/GenBank/DDBJ whole genome shotgun (WGS) entry which is preliminary data.</text>
</comment>
<sequence>MGKIVGQGDYKYRVDLEWGTQDPSVTPVDNCHEMVMDAQGRILMTTTTAKNNVLIYDRSGKILDTWEVGLPGAHGLTIVGEGKDQILFITDPDTHKVKKTTLDGRVLMTFKCPKEFNGYDKEEMFKPTETAVAPNGDIYIADGYGENYIIQYDSKGNYIRHFGGKGDGADEFDCCHGVTLDTRDASNPTLLITSRSKQEFKRFTLAGKHLETISLPGCWICRPVIDGKNIFFAVIVTKSWDAYDGMIAVLDENNRVISFPGGEAPEYVDGVLKDGTYDGSTFMNPHDVCLDNDGNLYVPQWNSGRTYPVKLHRT</sequence>
<organism evidence="3 4">
    <name type="scientific">Cerina litoralis</name>
    <dbReference type="NCBI Taxonomy" id="2874477"/>
    <lineage>
        <taxon>Bacteria</taxon>
        <taxon>Pseudomonadati</taxon>
        <taxon>Bacteroidota</taxon>
        <taxon>Flavobacteriia</taxon>
        <taxon>Flavobacteriales</taxon>
        <taxon>Flavobacteriaceae</taxon>
        <taxon>Cerina</taxon>
    </lineage>
</organism>
<dbReference type="AlphaFoldDB" id="A0AAE3EUI2"/>
<accession>A0AAE3EUI2</accession>
<name>A0AAE3EUI2_9FLAO</name>
<proteinExistence type="predicted"/>
<dbReference type="InterPro" id="IPR011042">
    <property type="entry name" value="6-blade_b-propeller_TolB-like"/>
</dbReference>
<evidence type="ECO:0000256" key="2">
    <source>
        <dbReference type="ARBA" id="ARBA00023180"/>
    </source>
</evidence>
<dbReference type="SUPFAM" id="SSF63829">
    <property type="entry name" value="Calcium-dependent phosphotriesterase"/>
    <property type="match status" value="1"/>
</dbReference>
<keyword evidence="1" id="KW-0732">Signal</keyword>
<gene>
    <name evidence="3" type="ORF">K8352_03970</name>
</gene>
<protein>
    <submittedName>
        <fullName evidence="3">6-bladed beta-propeller</fullName>
    </submittedName>
</protein>
<reference evidence="3" key="1">
    <citation type="submission" date="2023-02" db="EMBL/GenBank/DDBJ databases">
        <title>Genome of Flavobacteriaceae gen. nov. sp. strain F89.</title>
        <authorList>
            <person name="Wang Y."/>
        </authorList>
    </citation>
    <scope>NUCLEOTIDE SEQUENCE</scope>
    <source>
        <strain evidence="3">F89</strain>
    </source>
</reference>
<dbReference type="PANTHER" id="PTHR10680:SF28">
    <property type="entry name" value="SMP-30_GLUCONOLACTONASE_LRE-LIKE REGION DOMAIN-CONTAINING PROTEIN"/>
    <property type="match status" value="1"/>
</dbReference>
<dbReference type="Proteomes" id="UP001200642">
    <property type="component" value="Unassembled WGS sequence"/>
</dbReference>
<dbReference type="Pfam" id="PF17170">
    <property type="entry name" value="DUF5128"/>
    <property type="match status" value="1"/>
</dbReference>
<dbReference type="EMBL" id="JAIRBC010000004">
    <property type="protein sequence ID" value="MCG2459892.1"/>
    <property type="molecule type" value="Genomic_DNA"/>
</dbReference>
<dbReference type="GO" id="GO:0005576">
    <property type="term" value="C:extracellular region"/>
    <property type="evidence" value="ECO:0007669"/>
    <property type="project" value="TreeGrafter"/>
</dbReference>
<evidence type="ECO:0000313" key="3">
    <source>
        <dbReference type="EMBL" id="MCG2459892.1"/>
    </source>
</evidence>